<dbReference type="PRINTS" id="PR00332">
    <property type="entry name" value="HISTRIAD"/>
</dbReference>
<dbReference type="GO" id="GO:0016787">
    <property type="term" value="F:hydrolase activity"/>
    <property type="evidence" value="ECO:0007669"/>
    <property type="project" value="UniProtKB-KW"/>
</dbReference>
<comment type="caution">
    <text evidence="1">Lacks conserved residue(s) required for the propagation of feature annotation.</text>
</comment>
<dbReference type="Pfam" id="PF01230">
    <property type="entry name" value="HIT"/>
    <property type="match status" value="1"/>
</dbReference>
<reference evidence="4" key="1">
    <citation type="submission" date="2017-09" db="EMBL/GenBank/DDBJ databases">
        <title>Depth-based differentiation of microbial function through sediment-hosted aquifers and enrichment of novel symbionts in the deep terrestrial subsurface.</title>
        <authorList>
            <person name="Probst A.J."/>
            <person name="Ladd B."/>
            <person name="Jarett J.K."/>
            <person name="Geller-Mcgrath D.E."/>
            <person name="Sieber C.M.K."/>
            <person name="Emerson J.B."/>
            <person name="Anantharaman K."/>
            <person name="Thomas B.C."/>
            <person name="Malmstrom R."/>
            <person name="Stieglmeier M."/>
            <person name="Klingl A."/>
            <person name="Woyke T."/>
            <person name="Ryan C.M."/>
            <person name="Banfield J.F."/>
        </authorList>
    </citation>
    <scope>NUCLEOTIDE SEQUENCE [LARGE SCALE GENOMIC DNA]</scope>
</reference>
<keyword evidence="3" id="KW-0378">Hydrolase</keyword>
<dbReference type="Gene3D" id="3.30.428.10">
    <property type="entry name" value="HIT-like"/>
    <property type="match status" value="1"/>
</dbReference>
<dbReference type="EMBL" id="PFEU01000008">
    <property type="protein sequence ID" value="PJE76958.1"/>
    <property type="molecule type" value="Genomic_DNA"/>
</dbReference>
<dbReference type="PANTHER" id="PTHR46648">
    <property type="entry name" value="HIT FAMILY PROTEIN 1"/>
    <property type="match status" value="1"/>
</dbReference>
<dbReference type="GO" id="GO:0009117">
    <property type="term" value="P:nucleotide metabolic process"/>
    <property type="evidence" value="ECO:0007669"/>
    <property type="project" value="TreeGrafter"/>
</dbReference>
<evidence type="ECO:0000313" key="3">
    <source>
        <dbReference type="EMBL" id="PJE76958.1"/>
    </source>
</evidence>
<sequence>MSDCIFCKIVAGELPCHNVWEDEQHLAFLSIFPNTPGVTVVIPKQHHASYFFALPQDVQQNLMHATGIVAKKIDSAFPDVGRTGLVFEGFGVDHVHAKLFPLHGTAREEWKQHISKINTYFDQYLGYISSHDSDRADDEVLAEIAKKIQNQ</sequence>
<name>A0A2M8LHP4_9BACT</name>
<dbReference type="PROSITE" id="PS51084">
    <property type="entry name" value="HIT_2"/>
    <property type="match status" value="1"/>
</dbReference>
<protein>
    <submittedName>
        <fullName evidence="3">Diadenosine tetraphosphate hydrolase</fullName>
    </submittedName>
</protein>
<evidence type="ECO:0000256" key="1">
    <source>
        <dbReference type="PROSITE-ProRule" id="PRU00464"/>
    </source>
</evidence>
<feature type="domain" description="HIT" evidence="2">
    <location>
        <begin position="5"/>
        <end position="110"/>
    </location>
</feature>
<dbReference type="InterPro" id="IPR011146">
    <property type="entry name" value="HIT-like"/>
</dbReference>
<dbReference type="SUPFAM" id="SSF54197">
    <property type="entry name" value="HIT-like"/>
    <property type="match status" value="1"/>
</dbReference>
<accession>A0A2M8LHP4</accession>
<gene>
    <name evidence="3" type="ORF">COV05_02070</name>
</gene>
<dbReference type="InterPro" id="IPR001310">
    <property type="entry name" value="Histidine_triad_HIT"/>
</dbReference>
<proteinExistence type="predicted"/>
<dbReference type="AlphaFoldDB" id="A0A2M8LHP4"/>
<dbReference type="Proteomes" id="UP000231436">
    <property type="component" value="Unassembled WGS sequence"/>
</dbReference>
<dbReference type="InterPro" id="IPR036265">
    <property type="entry name" value="HIT-like_sf"/>
</dbReference>
<dbReference type="PANTHER" id="PTHR46648:SF1">
    <property type="entry name" value="ADENOSINE 5'-MONOPHOSPHORAMIDASE HNT1"/>
    <property type="match status" value="1"/>
</dbReference>
<organism evidence="3 4">
    <name type="scientific">Candidatus Uhrbacteria bacterium CG10_big_fil_rev_8_21_14_0_10_48_16</name>
    <dbReference type="NCBI Taxonomy" id="1975038"/>
    <lineage>
        <taxon>Bacteria</taxon>
        <taxon>Candidatus Uhriibacteriota</taxon>
    </lineage>
</organism>
<comment type="caution">
    <text evidence="3">The sequence shown here is derived from an EMBL/GenBank/DDBJ whole genome shotgun (WGS) entry which is preliminary data.</text>
</comment>
<evidence type="ECO:0000313" key="4">
    <source>
        <dbReference type="Proteomes" id="UP000231436"/>
    </source>
</evidence>
<evidence type="ECO:0000259" key="2">
    <source>
        <dbReference type="PROSITE" id="PS51084"/>
    </source>
</evidence>